<protein>
    <recommendedName>
        <fullName evidence="3">Peptidase M10 metallopeptidase domain-containing protein</fullName>
    </recommendedName>
</protein>
<dbReference type="SUPFAM" id="SSF49464">
    <property type="entry name" value="Carboxypeptidase regulatory domain-like"/>
    <property type="match status" value="1"/>
</dbReference>
<accession>A0A081C9Z9</accession>
<dbReference type="Gene3D" id="3.40.390.10">
    <property type="entry name" value="Collagenase (Catalytic Domain)"/>
    <property type="match status" value="1"/>
</dbReference>
<gene>
    <name evidence="1" type="ORF">U27_01304</name>
</gene>
<dbReference type="EMBL" id="DF820479">
    <property type="protein sequence ID" value="GAK61404.1"/>
    <property type="molecule type" value="Genomic_DNA"/>
</dbReference>
<keyword evidence="2" id="KW-1185">Reference proteome</keyword>
<dbReference type="InterPro" id="IPR024079">
    <property type="entry name" value="MetalloPept_cat_dom_sf"/>
</dbReference>
<reference evidence="1" key="1">
    <citation type="journal article" date="2015" name="PeerJ">
        <title>First genomic representation of candidate bacterial phylum KSB3 points to enhanced environmental sensing as a trigger of wastewater bulking.</title>
        <authorList>
            <person name="Sekiguchi Y."/>
            <person name="Ohashi A."/>
            <person name="Parks D.H."/>
            <person name="Yamauchi T."/>
            <person name="Tyson G.W."/>
            <person name="Hugenholtz P."/>
        </authorList>
    </citation>
    <scope>NUCLEOTIDE SEQUENCE [LARGE SCALE GENOMIC DNA]</scope>
</reference>
<evidence type="ECO:0000313" key="2">
    <source>
        <dbReference type="Proteomes" id="UP000030661"/>
    </source>
</evidence>
<dbReference type="HOGENOM" id="CLU_699536_0_0_0"/>
<dbReference type="STRING" id="1499967.U27_01304"/>
<dbReference type="Proteomes" id="UP000030661">
    <property type="component" value="Unassembled WGS sequence"/>
</dbReference>
<evidence type="ECO:0000313" key="1">
    <source>
        <dbReference type="EMBL" id="GAK61404.1"/>
    </source>
</evidence>
<proteinExistence type="predicted"/>
<sequence>MMKCRRTWLCGVVLCWYLFLLLSLNSCDEHKSPSSSEQDKPLASSEMVTDPGQGNLAGTVVGTIANQPLTGVSLKIGSLRTTTDNYGNFRLDGVGNEQCILNISSDQVYPRRIIVNLANGRVIQADAIERQSAFHLEFYRELARGNHPGENDLLPIHRWTGAMPPTFYIDTNARAAYDGVITSETIDRITQVITEVVPVFSGNVYAEAAIYARSFSEYAFETIPDNSIVISFDDTLFLQDAVGIAFTEPNLTSLGSYALQKAWIFVLNQEAFFSFSGVTREAVVAHELGHSFGYRHTSLLPSIMVKAGMYAGLFSENDRVHMAVMYRRPAGNMDIDNDPITTEKTVKRILKHQVFLDRCPDISSSPFMKQRLRSLKSSAAELFEKTSSSAIVSE</sequence>
<organism evidence="1">
    <name type="scientific">Vecturithrix granuli</name>
    <dbReference type="NCBI Taxonomy" id="1499967"/>
    <lineage>
        <taxon>Bacteria</taxon>
        <taxon>Candidatus Moduliflexota</taxon>
        <taxon>Candidatus Vecturitrichia</taxon>
        <taxon>Candidatus Vecturitrichales</taxon>
        <taxon>Candidatus Vecturitrichaceae</taxon>
        <taxon>Candidatus Vecturithrix</taxon>
    </lineage>
</organism>
<dbReference type="AlphaFoldDB" id="A0A081C9Z9"/>
<dbReference type="SUPFAM" id="SSF55486">
    <property type="entry name" value="Metalloproteases ('zincins'), catalytic domain"/>
    <property type="match status" value="1"/>
</dbReference>
<dbReference type="GO" id="GO:0008237">
    <property type="term" value="F:metallopeptidase activity"/>
    <property type="evidence" value="ECO:0007669"/>
    <property type="project" value="InterPro"/>
</dbReference>
<name>A0A081C9Z9_VECG1</name>
<dbReference type="InterPro" id="IPR008969">
    <property type="entry name" value="CarboxyPept-like_regulatory"/>
</dbReference>
<evidence type="ECO:0008006" key="3">
    <source>
        <dbReference type="Google" id="ProtNLM"/>
    </source>
</evidence>